<dbReference type="InterPro" id="IPR013083">
    <property type="entry name" value="Znf_RING/FYVE/PHD"/>
</dbReference>
<dbReference type="PROSITE" id="PS50088">
    <property type="entry name" value="ANK_REPEAT"/>
    <property type="match status" value="1"/>
</dbReference>
<dbReference type="GO" id="GO:0071546">
    <property type="term" value="C:pi-body"/>
    <property type="evidence" value="ECO:0007669"/>
    <property type="project" value="TreeGrafter"/>
</dbReference>
<dbReference type="SUPFAM" id="SSF57850">
    <property type="entry name" value="RING/U-box"/>
    <property type="match status" value="1"/>
</dbReference>
<dbReference type="SMART" id="SM00248">
    <property type="entry name" value="ANK"/>
    <property type="match status" value="3"/>
</dbReference>
<dbReference type="EMBL" id="MN739178">
    <property type="protein sequence ID" value="QHS92388.1"/>
    <property type="molecule type" value="Genomic_DNA"/>
</dbReference>
<dbReference type="PANTHER" id="PTHR24157">
    <property type="entry name" value="ANKYRIN REPEAT, SAM AND BASIC LEUCINE ZIPPER DOMAIN-CONTAINING PROTEIN 1"/>
    <property type="match status" value="1"/>
</dbReference>
<reference evidence="1" key="1">
    <citation type="journal article" date="2020" name="Nature">
        <title>Giant virus diversity and host interactions through global metagenomics.</title>
        <authorList>
            <person name="Schulz F."/>
            <person name="Roux S."/>
            <person name="Paez-Espino D."/>
            <person name="Jungbluth S."/>
            <person name="Walsh D.A."/>
            <person name="Denef V.J."/>
            <person name="McMahon K.D."/>
            <person name="Konstantinidis K.T."/>
            <person name="Eloe-Fadrosh E.A."/>
            <person name="Kyrpides N.C."/>
            <person name="Woyke T."/>
        </authorList>
    </citation>
    <scope>NUCLEOTIDE SEQUENCE</scope>
    <source>
        <strain evidence="1">GVMAG-M-3300014204-73</strain>
    </source>
</reference>
<dbReference type="InterPro" id="IPR036770">
    <property type="entry name" value="Ankyrin_rpt-contain_sf"/>
</dbReference>
<dbReference type="Gene3D" id="1.25.40.20">
    <property type="entry name" value="Ankyrin repeat-containing domain"/>
    <property type="match status" value="1"/>
</dbReference>
<sequence>MSIILTHEYEGNYVCPICRELFQENDILILVQHATISTRKPEKVAMARRRKHLFHSDCFQMYMNTCDSPTEVLCPFDRETVTCLITLHYSDIIPLNLLHFTHNYYEIIDKLTQGNIRISIIDSVNLNRLDDQGKTLLYCACQRGHLKLVKRIVSLGGNPTIPDRQGFTPLMAATSHNYLTMVKYLLTLPVVKMTLNLADHQGKSAIEYAQDNGHHQCVKYLLKMGQFDPRILHSVLTRYQRNTFPTTSKVLIQDLRNLIRNHLKIDLNTPVSVTLRPQIIPSYGNKVNKMVNDRLEIETNTSLFNQIYRPREMESLNRSVYPNYTDKDADAVPLNQDHIPIYLDSIYQPHDHHDHHDLHKDVNG</sequence>
<dbReference type="InterPro" id="IPR002110">
    <property type="entry name" value="Ankyrin_rpt"/>
</dbReference>
<dbReference type="Gene3D" id="3.30.40.10">
    <property type="entry name" value="Zinc/RING finger domain, C3HC4 (zinc finger)"/>
    <property type="match status" value="1"/>
</dbReference>
<dbReference type="PANTHER" id="PTHR24157:SF3">
    <property type="entry name" value="ANKYRIN REPEAT, SAM AND BASIC LEUCINE ZIPPER DOMAIN-CONTAINING PROTEIN 1"/>
    <property type="match status" value="1"/>
</dbReference>
<protein>
    <submittedName>
        <fullName evidence="1">Uncharacterized protein</fullName>
    </submittedName>
</protein>
<dbReference type="AlphaFoldDB" id="A0A6C0BLU8"/>
<accession>A0A6C0BLU8</accession>
<evidence type="ECO:0000313" key="1">
    <source>
        <dbReference type="EMBL" id="QHS92388.1"/>
    </source>
</evidence>
<dbReference type="Pfam" id="PF12796">
    <property type="entry name" value="Ank_2"/>
    <property type="match status" value="1"/>
</dbReference>
<organism evidence="1">
    <name type="scientific">viral metagenome</name>
    <dbReference type="NCBI Taxonomy" id="1070528"/>
    <lineage>
        <taxon>unclassified sequences</taxon>
        <taxon>metagenomes</taxon>
        <taxon>organismal metagenomes</taxon>
    </lineage>
</organism>
<dbReference type="PROSITE" id="PS50297">
    <property type="entry name" value="ANK_REP_REGION"/>
    <property type="match status" value="1"/>
</dbReference>
<dbReference type="SUPFAM" id="SSF48403">
    <property type="entry name" value="Ankyrin repeat"/>
    <property type="match status" value="1"/>
</dbReference>
<proteinExistence type="predicted"/>
<name>A0A6C0BLU8_9ZZZZ</name>